<evidence type="ECO:0000313" key="6">
    <source>
        <dbReference type="EMBL" id="MBK3516966.1"/>
    </source>
</evidence>
<keyword evidence="4" id="KW-0812">Transmembrane</keyword>
<dbReference type="Proteomes" id="UP000605676">
    <property type="component" value="Unassembled WGS sequence"/>
</dbReference>
<feature type="transmembrane region" description="Helical" evidence="4">
    <location>
        <begin position="6"/>
        <end position="29"/>
    </location>
</feature>
<dbReference type="InterPro" id="IPR001173">
    <property type="entry name" value="Glyco_trans_2-like"/>
</dbReference>
<dbReference type="PANTHER" id="PTHR43630:SF1">
    <property type="entry name" value="POLY-BETA-1,6-N-ACETYL-D-GLUCOSAMINE SYNTHASE"/>
    <property type="match status" value="1"/>
</dbReference>
<accession>A0ABS1HH21</accession>
<feature type="domain" description="Glycosyltransferase 2-like" evidence="5">
    <location>
        <begin position="47"/>
        <end position="214"/>
    </location>
</feature>
<gene>
    <name evidence="6" type="ORF">JIV24_06400</name>
</gene>
<evidence type="ECO:0000313" key="7">
    <source>
        <dbReference type="Proteomes" id="UP000605676"/>
    </source>
</evidence>
<dbReference type="PANTHER" id="PTHR43630">
    <property type="entry name" value="POLY-BETA-1,6-N-ACETYL-D-GLUCOSAMINE SYNTHASE"/>
    <property type="match status" value="1"/>
</dbReference>
<dbReference type="SUPFAM" id="SSF53448">
    <property type="entry name" value="Nucleotide-diphospho-sugar transferases"/>
    <property type="match status" value="1"/>
</dbReference>
<dbReference type="EMBL" id="JAENRR010000010">
    <property type="protein sequence ID" value="MBK3516966.1"/>
    <property type="molecule type" value="Genomic_DNA"/>
</dbReference>
<dbReference type="Pfam" id="PF00535">
    <property type="entry name" value="Glycos_transf_2"/>
    <property type="match status" value="1"/>
</dbReference>
<dbReference type="RefSeq" id="WP_200464193.1">
    <property type="nucleotide sequence ID" value="NZ_JAENRR010000010.1"/>
</dbReference>
<feature type="transmembrane region" description="Helical" evidence="4">
    <location>
        <begin position="295"/>
        <end position="328"/>
    </location>
</feature>
<feature type="transmembrane region" description="Helical" evidence="4">
    <location>
        <begin position="340"/>
        <end position="364"/>
    </location>
</feature>
<comment type="similarity">
    <text evidence="1">Belongs to the glycosyltransferase 2 family.</text>
</comment>
<keyword evidence="4" id="KW-0472">Membrane</keyword>
<keyword evidence="7" id="KW-1185">Reference proteome</keyword>
<evidence type="ECO:0000259" key="5">
    <source>
        <dbReference type="Pfam" id="PF00535"/>
    </source>
</evidence>
<evidence type="ECO:0000256" key="3">
    <source>
        <dbReference type="ARBA" id="ARBA00022679"/>
    </source>
</evidence>
<evidence type="ECO:0000256" key="1">
    <source>
        <dbReference type="ARBA" id="ARBA00006739"/>
    </source>
</evidence>
<keyword evidence="2" id="KW-0328">Glycosyltransferase</keyword>
<keyword evidence="4" id="KW-1133">Transmembrane helix</keyword>
<protein>
    <submittedName>
        <fullName evidence="6">Glycosyltransferase</fullName>
    </submittedName>
</protein>
<organism evidence="6 7">
    <name type="scientific">Carboxylicivirga marina</name>
    <dbReference type="NCBI Taxonomy" id="2800988"/>
    <lineage>
        <taxon>Bacteria</taxon>
        <taxon>Pseudomonadati</taxon>
        <taxon>Bacteroidota</taxon>
        <taxon>Bacteroidia</taxon>
        <taxon>Marinilabiliales</taxon>
        <taxon>Marinilabiliaceae</taxon>
        <taxon>Carboxylicivirga</taxon>
    </lineage>
</organism>
<dbReference type="InterPro" id="IPR029044">
    <property type="entry name" value="Nucleotide-diphossugar_trans"/>
</dbReference>
<evidence type="ECO:0000256" key="2">
    <source>
        <dbReference type="ARBA" id="ARBA00022676"/>
    </source>
</evidence>
<name>A0ABS1HH21_9BACT</name>
<proteinExistence type="inferred from homology"/>
<evidence type="ECO:0000256" key="4">
    <source>
        <dbReference type="SAM" id="Phobius"/>
    </source>
</evidence>
<reference evidence="6 7" key="1">
    <citation type="submission" date="2021-01" db="EMBL/GenBank/DDBJ databases">
        <title>Carboxyliciviraga sp.nov., isolated from coastal sediments.</title>
        <authorList>
            <person name="Lu D."/>
            <person name="Zhang T."/>
        </authorList>
    </citation>
    <scope>NUCLEOTIDE SEQUENCE [LARGE SCALE GENOMIC DNA]</scope>
    <source>
        <strain evidence="6 7">N1Y132</strain>
    </source>
</reference>
<comment type="caution">
    <text evidence="6">The sequence shown here is derived from an EMBL/GenBank/DDBJ whole genome shotgun (WGS) entry which is preliminary data.</text>
</comment>
<keyword evidence="3" id="KW-0808">Transferase</keyword>
<dbReference type="Gene3D" id="3.90.550.10">
    <property type="entry name" value="Spore Coat Polysaccharide Biosynthesis Protein SpsA, Chain A"/>
    <property type="match status" value="1"/>
</dbReference>
<sequence length="372" mass="42982">MQETTFYIISGVYLFSWVFQVFYHLFFFLKTARFKPQTHSHNNLAISVIICAKNEAENLKQHIPLVCNQAHPDFEVIVVNDGSSDDTEMILAQLKTKFNNLYYTNIPLSKQHYQGKKLALTLGIKAANNEHLIFTDADCYPTSDNWLTEVSSQFNSEKQIIIGHGRYEKKKGLFNLFLRYETFFNAVQYMGFALRKKPFMAVGRNMAYTKSLFEQSNVFKTYLNIASGDDDLFIRHCANKTNTSIQTSYDSQTVSLAPKNYKEWVTRKSRHLTTAPLYKIGIKSWLFTEALTRQIFWVLTLCSLFFPTFVPITLGLFVIRLATLYIILAIAAKKMGENKLHWSTILFDFITPLLVGSVWVINIISAKKKKWK</sequence>